<keyword evidence="2" id="KW-1185">Reference proteome</keyword>
<evidence type="ECO:0000313" key="1">
    <source>
        <dbReference type="EMBL" id="KNE96557.1"/>
    </source>
</evidence>
<dbReference type="AlphaFoldDB" id="A0A0L0VB74"/>
<sequence>MRSYHSDIRMITSLTYNEQITYYRARLAVCANVTSIRPINSFLLRQLPGVVTKLVCFNLAEPHPSTACSRPEDSRETLRPDTVIKLKRGMVLSLLDNEGHEGYLKTWDRLLLVAICTNSLIVKPLGGGKGRIKFGVTAFAIQKRNGEKGRTRYCHPIPGNGRVRNARGQRVLRSPIDQEKFP</sequence>
<accession>A0A0L0VB74</accession>
<name>A0A0L0VB74_9BASI</name>
<reference evidence="2" key="1">
    <citation type="submission" date="2014-03" db="EMBL/GenBank/DDBJ databases">
        <title>The Genome Sequence of Puccinia striiformis f. sp. tritici PST-78.</title>
        <authorList>
            <consortium name="The Broad Institute Genome Sequencing Platform"/>
            <person name="Cuomo C."/>
            <person name="Hulbert S."/>
            <person name="Chen X."/>
            <person name="Walker B."/>
            <person name="Young S.K."/>
            <person name="Zeng Q."/>
            <person name="Gargeya S."/>
            <person name="Fitzgerald M."/>
            <person name="Haas B."/>
            <person name="Abouelleil A."/>
            <person name="Alvarado L."/>
            <person name="Arachchi H.M."/>
            <person name="Berlin A.M."/>
            <person name="Chapman S.B."/>
            <person name="Goldberg J."/>
            <person name="Griggs A."/>
            <person name="Gujja S."/>
            <person name="Hansen M."/>
            <person name="Howarth C."/>
            <person name="Imamovic A."/>
            <person name="Larimer J."/>
            <person name="McCowan C."/>
            <person name="Montmayeur A."/>
            <person name="Murphy C."/>
            <person name="Neiman D."/>
            <person name="Pearson M."/>
            <person name="Priest M."/>
            <person name="Roberts A."/>
            <person name="Saif S."/>
            <person name="Shea T."/>
            <person name="Sisk P."/>
            <person name="Sykes S."/>
            <person name="Wortman J."/>
            <person name="Nusbaum C."/>
            <person name="Birren B."/>
        </authorList>
    </citation>
    <scope>NUCLEOTIDE SEQUENCE [LARGE SCALE GENOMIC DNA]</scope>
    <source>
        <strain evidence="2">race PST-78</strain>
    </source>
</reference>
<dbReference type="EMBL" id="AJIL01000080">
    <property type="protein sequence ID" value="KNE96557.1"/>
    <property type="molecule type" value="Genomic_DNA"/>
</dbReference>
<organism evidence="1 2">
    <name type="scientific">Puccinia striiformis f. sp. tritici PST-78</name>
    <dbReference type="NCBI Taxonomy" id="1165861"/>
    <lineage>
        <taxon>Eukaryota</taxon>
        <taxon>Fungi</taxon>
        <taxon>Dikarya</taxon>
        <taxon>Basidiomycota</taxon>
        <taxon>Pucciniomycotina</taxon>
        <taxon>Pucciniomycetes</taxon>
        <taxon>Pucciniales</taxon>
        <taxon>Pucciniaceae</taxon>
        <taxon>Puccinia</taxon>
    </lineage>
</organism>
<protein>
    <submittedName>
        <fullName evidence="1">Uncharacterized protein</fullName>
    </submittedName>
</protein>
<gene>
    <name evidence="1" type="ORF">PSTG_10116</name>
</gene>
<proteinExistence type="predicted"/>
<evidence type="ECO:0000313" key="2">
    <source>
        <dbReference type="Proteomes" id="UP000054564"/>
    </source>
</evidence>
<comment type="caution">
    <text evidence="1">The sequence shown here is derived from an EMBL/GenBank/DDBJ whole genome shotgun (WGS) entry which is preliminary data.</text>
</comment>
<dbReference type="Proteomes" id="UP000054564">
    <property type="component" value="Unassembled WGS sequence"/>
</dbReference>